<name>A0A9W3BBX8_BIOGL</name>
<evidence type="ECO:0000313" key="2">
    <source>
        <dbReference type="RefSeq" id="XP_055896953.1"/>
    </source>
</evidence>
<evidence type="ECO:0000313" key="1">
    <source>
        <dbReference type="Proteomes" id="UP001165740"/>
    </source>
</evidence>
<dbReference type="AlphaFoldDB" id="A0A9W3BBX8"/>
<accession>A0A9W3BBX8</accession>
<dbReference type="OrthoDB" id="10293024at2759"/>
<organism evidence="1 2">
    <name type="scientific">Biomphalaria glabrata</name>
    <name type="common">Bloodfluke planorb</name>
    <name type="synonym">Freshwater snail</name>
    <dbReference type="NCBI Taxonomy" id="6526"/>
    <lineage>
        <taxon>Eukaryota</taxon>
        <taxon>Metazoa</taxon>
        <taxon>Spiralia</taxon>
        <taxon>Lophotrochozoa</taxon>
        <taxon>Mollusca</taxon>
        <taxon>Gastropoda</taxon>
        <taxon>Heterobranchia</taxon>
        <taxon>Euthyneura</taxon>
        <taxon>Panpulmonata</taxon>
        <taxon>Hygrophila</taxon>
        <taxon>Lymnaeoidea</taxon>
        <taxon>Planorbidae</taxon>
        <taxon>Biomphalaria</taxon>
    </lineage>
</organism>
<dbReference type="GeneID" id="106078341"/>
<gene>
    <name evidence="2" type="primary">LOC106078341</name>
</gene>
<protein>
    <submittedName>
        <fullName evidence="2">Uncharacterized protein LOC106078341</fullName>
    </submittedName>
</protein>
<reference evidence="2" key="1">
    <citation type="submission" date="2025-08" db="UniProtKB">
        <authorList>
            <consortium name="RefSeq"/>
        </authorList>
    </citation>
    <scope>IDENTIFICATION</scope>
</reference>
<dbReference type="RefSeq" id="XP_055896953.1">
    <property type="nucleotide sequence ID" value="XM_056040978.1"/>
</dbReference>
<dbReference type="Proteomes" id="UP001165740">
    <property type="component" value="Chromosome 9"/>
</dbReference>
<sequence>MSTRRSSSSYVSNVHQGYKRLARMSAESEKFSSKYSDADSEDLFKPKILTNVVREEKIQTINQRVTRPTANSLRLPPFHSQDQMISVLHRGIRIVLLNKDGGLREENRQKTARCPNNIGSRPTAHGCSRPVYNKLWTHPSKDSYERKWRSHARTLTSDFLPAGHLGKSYSLYKLSTQEKSRLGQRFNRVNVCEHHSSK</sequence>
<keyword evidence="1" id="KW-1185">Reference proteome</keyword>
<proteinExistence type="predicted"/>